<dbReference type="OrthoDB" id="10254455at2759"/>
<dbReference type="AlphaFoldDB" id="F4PCH5"/>
<dbReference type="GO" id="GO:0140567">
    <property type="term" value="F:membrane protein dislocase activity"/>
    <property type="evidence" value="ECO:0007669"/>
    <property type="project" value="UniProtKB-ARBA"/>
</dbReference>
<organism evidence="9 10">
    <name type="scientific">Batrachochytrium dendrobatidis (strain JAM81 / FGSC 10211)</name>
    <name type="common">Frog chytrid fungus</name>
    <dbReference type="NCBI Taxonomy" id="684364"/>
    <lineage>
        <taxon>Eukaryota</taxon>
        <taxon>Fungi</taxon>
        <taxon>Fungi incertae sedis</taxon>
        <taxon>Chytridiomycota</taxon>
        <taxon>Chytridiomycota incertae sedis</taxon>
        <taxon>Chytridiomycetes</taxon>
        <taxon>Rhizophydiales</taxon>
        <taxon>Rhizophydiales incertae sedis</taxon>
        <taxon>Batrachochytrium</taxon>
    </lineage>
</organism>
<gene>
    <name evidence="9" type="ORF">BATDEDRAFT_91915</name>
</gene>
<dbReference type="FunFam" id="3.40.50.300:FF:000538">
    <property type="entry name" value="ATPase family AAA domain-containing protein 1"/>
    <property type="match status" value="1"/>
</dbReference>
<dbReference type="FunCoup" id="F4PCH5">
    <property type="interactions" value="278"/>
</dbReference>
<dbReference type="GO" id="GO:0005524">
    <property type="term" value="F:ATP binding"/>
    <property type="evidence" value="ECO:0007669"/>
    <property type="project" value="UniProtKB-KW"/>
</dbReference>
<protein>
    <recommendedName>
        <fullName evidence="8">AAA+ ATPase domain-containing protein</fullName>
    </recommendedName>
</protein>
<dbReference type="InterPro" id="IPR051701">
    <property type="entry name" value="Mito_OM_Translocase_MSP1"/>
</dbReference>
<dbReference type="GO" id="GO:0140570">
    <property type="term" value="P:extraction of mislocalized protein from mitochondrial outer membrane"/>
    <property type="evidence" value="ECO:0000318"/>
    <property type="project" value="GO_Central"/>
</dbReference>
<feature type="transmembrane region" description="Helical" evidence="7">
    <location>
        <begin position="32"/>
        <end position="54"/>
    </location>
</feature>
<dbReference type="GO" id="GO:0016887">
    <property type="term" value="F:ATP hydrolysis activity"/>
    <property type="evidence" value="ECO:0007669"/>
    <property type="project" value="InterPro"/>
</dbReference>
<evidence type="ECO:0000313" key="9">
    <source>
        <dbReference type="EMBL" id="EGF77198.1"/>
    </source>
</evidence>
<evidence type="ECO:0000256" key="7">
    <source>
        <dbReference type="SAM" id="Phobius"/>
    </source>
</evidence>
<keyword evidence="2 6" id="KW-0547">Nucleotide-binding</keyword>
<keyword evidence="7" id="KW-0812">Transmembrane</keyword>
<keyword evidence="7" id="KW-1133">Transmembrane helix</keyword>
<dbReference type="PROSITE" id="PS00674">
    <property type="entry name" value="AAA"/>
    <property type="match status" value="1"/>
</dbReference>
<evidence type="ECO:0000313" key="10">
    <source>
        <dbReference type="Proteomes" id="UP000007241"/>
    </source>
</evidence>
<reference evidence="9 10" key="1">
    <citation type="submission" date="2009-12" db="EMBL/GenBank/DDBJ databases">
        <title>The draft genome of Batrachochytrium dendrobatidis.</title>
        <authorList>
            <consortium name="US DOE Joint Genome Institute (JGI-PGF)"/>
            <person name="Kuo A."/>
            <person name="Salamov A."/>
            <person name="Schmutz J."/>
            <person name="Lucas S."/>
            <person name="Pitluck S."/>
            <person name="Rosenblum E."/>
            <person name="Stajich J."/>
            <person name="Eisen M."/>
            <person name="Grigoriev I.V."/>
        </authorList>
    </citation>
    <scope>NUCLEOTIDE SEQUENCE [LARGE SCALE GENOMIC DNA]</scope>
    <source>
        <strain evidence="10">JAM81 / FGSC 10211</strain>
    </source>
</reference>
<dbReference type="Gene3D" id="3.40.50.300">
    <property type="entry name" value="P-loop containing nucleotide triphosphate hydrolases"/>
    <property type="match status" value="1"/>
</dbReference>
<dbReference type="SMART" id="SM00382">
    <property type="entry name" value="AAA"/>
    <property type="match status" value="1"/>
</dbReference>
<keyword evidence="4 6" id="KW-0067">ATP-binding</keyword>
<dbReference type="PANTHER" id="PTHR45644:SF3">
    <property type="entry name" value="FI08533P-RELATED"/>
    <property type="match status" value="1"/>
</dbReference>
<dbReference type="EMBL" id="GL882893">
    <property type="protein sequence ID" value="EGF77198.1"/>
    <property type="molecule type" value="Genomic_DNA"/>
</dbReference>
<proteinExistence type="inferred from homology"/>
<evidence type="ECO:0000256" key="1">
    <source>
        <dbReference type="ARBA" id="ARBA00004572"/>
    </source>
</evidence>
<accession>F4PCH5</accession>
<evidence type="ECO:0000256" key="5">
    <source>
        <dbReference type="ARBA" id="ARBA00023128"/>
    </source>
</evidence>
<dbReference type="InParanoid" id="F4PCH5"/>
<dbReference type="InterPro" id="IPR003959">
    <property type="entry name" value="ATPase_AAA_core"/>
</dbReference>
<dbReference type="InterPro" id="IPR041569">
    <property type="entry name" value="AAA_lid_3"/>
</dbReference>
<evidence type="ECO:0000256" key="6">
    <source>
        <dbReference type="RuleBase" id="RU003651"/>
    </source>
</evidence>
<dbReference type="CDD" id="cd19520">
    <property type="entry name" value="RecA-like_ATAD1"/>
    <property type="match status" value="1"/>
</dbReference>
<feature type="domain" description="AAA+ ATPase" evidence="8">
    <location>
        <begin position="142"/>
        <end position="280"/>
    </location>
</feature>
<keyword evidence="5" id="KW-0496">Mitochondrion</keyword>
<keyword evidence="3" id="KW-1000">Mitochondrion outer membrane</keyword>
<evidence type="ECO:0000256" key="3">
    <source>
        <dbReference type="ARBA" id="ARBA00022787"/>
    </source>
</evidence>
<sequence length="377" mass="42181">MIVFLACTLQLLSIIYSGMSFFKSLSPTSKKIVFDVTLLALSQVALYYGVKWVISSLDPMRNKRADSKSKSNKIMSKLGLHDMKLNEHEEIISGEIVWPEDLTVGFEDIGGLEPIIDSLKETVIYPLVYPELFESTSSLFGPPKGVLLYGPPGCGKTMLAKALAKESGACFINLHVSTLTEKWFGESQKLVNALFSIAKKLQPTIVFIDEIDAFLRERRSNDHEATSMMKSEFMTLWDGLASGENGRVIILGATNRPTDLDKAILRRMPKRFAIQLPNASQRSKVLQLLLKRINLDPLFNFEDLVSQTHGYSCSDLKELCRNAVMVPVRESIKTIKGDFKNADLRTTKIRPVTVSDFFAHDTNLFDSAVFPDSVDLD</sequence>
<dbReference type="GeneID" id="18244429"/>
<dbReference type="Gene3D" id="1.10.8.60">
    <property type="match status" value="1"/>
</dbReference>
<evidence type="ECO:0000256" key="2">
    <source>
        <dbReference type="ARBA" id="ARBA00022741"/>
    </source>
</evidence>
<dbReference type="InterPro" id="IPR027417">
    <property type="entry name" value="P-loop_NTPase"/>
</dbReference>
<dbReference type="RefSeq" id="XP_006682309.1">
    <property type="nucleotide sequence ID" value="XM_006682246.1"/>
</dbReference>
<dbReference type="Pfam" id="PF00004">
    <property type="entry name" value="AAA"/>
    <property type="match status" value="1"/>
</dbReference>
<name>F4PCH5_BATDJ</name>
<comment type="similarity">
    <text evidence="6">Belongs to the AAA ATPase family.</text>
</comment>
<dbReference type="Pfam" id="PF17862">
    <property type="entry name" value="AAA_lid_3"/>
    <property type="match status" value="1"/>
</dbReference>
<dbReference type="PANTHER" id="PTHR45644">
    <property type="entry name" value="AAA ATPASE, PUTATIVE (AFU_ORTHOLOGUE AFUA_2G12920)-RELATED-RELATED"/>
    <property type="match status" value="1"/>
</dbReference>
<dbReference type="SUPFAM" id="SSF52540">
    <property type="entry name" value="P-loop containing nucleoside triphosphate hydrolases"/>
    <property type="match status" value="1"/>
</dbReference>
<dbReference type="HOGENOM" id="CLU_000688_21_14_1"/>
<keyword evidence="7" id="KW-0472">Membrane</keyword>
<evidence type="ECO:0000259" key="8">
    <source>
        <dbReference type="SMART" id="SM00382"/>
    </source>
</evidence>
<dbReference type="InterPro" id="IPR003960">
    <property type="entry name" value="ATPase_AAA_CS"/>
</dbReference>
<comment type="subcellular location">
    <subcellularLocation>
        <location evidence="1">Mitochondrion outer membrane</location>
        <topology evidence="1">Single-pass membrane protein</topology>
    </subcellularLocation>
</comment>
<dbReference type="GO" id="GO:0005741">
    <property type="term" value="C:mitochondrial outer membrane"/>
    <property type="evidence" value="ECO:0000318"/>
    <property type="project" value="GO_Central"/>
</dbReference>
<dbReference type="InterPro" id="IPR003593">
    <property type="entry name" value="AAA+_ATPase"/>
</dbReference>
<dbReference type="STRING" id="684364.F4PCH5"/>
<dbReference type="Proteomes" id="UP000007241">
    <property type="component" value="Unassembled WGS sequence"/>
</dbReference>
<dbReference type="OMA" id="CRNAAMR"/>
<keyword evidence="10" id="KW-1185">Reference proteome</keyword>
<evidence type="ECO:0000256" key="4">
    <source>
        <dbReference type="ARBA" id="ARBA00022840"/>
    </source>
</evidence>